<sequence>MRLCARTVPIEAEYIEFKRKSLYRDGVEEELVKLACGFALLHIRTLQLMLQPLLVAVGDHSSIPGISRSLYIAKGTLYLSANQKRPAPPQLFPSKQSAVCLLFVFAIAFIY</sequence>
<name>J9EVQ1_WUCBA</name>
<protein>
    <submittedName>
        <fullName evidence="1">Uncharacterized protein</fullName>
    </submittedName>
</protein>
<dbReference type="AlphaFoldDB" id="J9EVQ1"/>
<gene>
    <name evidence="1" type="ORF">WUBG_02426</name>
</gene>
<comment type="caution">
    <text evidence="1">The sequence shown here is derived from an EMBL/GenBank/DDBJ whole genome shotgun (WGS) entry which is preliminary data.</text>
</comment>
<evidence type="ECO:0000313" key="2">
    <source>
        <dbReference type="Proteomes" id="UP000004810"/>
    </source>
</evidence>
<dbReference type="Proteomes" id="UP000004810">
    <property type="component" value="Unassembled WGS sequence"/>
</dbReference>
<evidence type="ECO:0000313" key="1">
    <source>
        <dbReference type="EMBL" id="EJW86661.1"/>
    </source>
</evidence>
<dbReference type="EMBL" id="ADBV01000647">
    <property type="protein sequence ID" value="EJW86661.1"/>
    <property type="molecule type" value="Genomic_DNA"/>
</dbReference>
<organism evidence="1 2">
    <name type="scientific">Wuchereria bancrofti</name>
    <dbReference type="NCBI Taxonomy" id="6293"/>
    <lineage>
        <taxon>Eukaryota</taxon>
        <taxon>Metazoa</taxon>
        <taxon>Ecdysozoa</taxon>
        <taxon>Nematoda</taxon>
        <taxon>Chromadorea</taxon>
        <taxon>Rhabditida</taxon>
        <taxon>Spirurina</taxon>
        <taxon>Spiruromorpha</taxon>
        <taxon>Filarioidea</taxon>
        <taxon>Onchocercidae</taxon>
        <taxon>Wuchereria</taxon>
    </lineage>
</organism>
<proteinExistence type="predicted"/>
<reference evidence="2" key="1">
    <citation type="submission" date="2012-08" db="EMBL/GenBank/DDBJ databases">
        <title>The Genome Sequence of Wuchereria bancrofti.</title>
        <authorList>
            <person name="Nutman T.B."/>
            <person name="Fink D.L."/>
            <person name="Russ C."/>
            <person name="Young S."/>
            <person name="Zeng Q."/>
            <person name="Koehrsen M."/>
            <person name="Alvarado L."/>
            <person name="Berlin A."/>
            <person name="Chapman S.B."/>
            <person name="Chen Z."/>
            <person name="Freedman E."/>
            <person name="Gellesch M."/>
            <person name="Goldberg J."/>
            <person name="Griggs A."/>
            <person name="Gujja S."/>
            <person name="Heilman E.R."/>
            <person name="Heiman D."/>
            <person name="Hepburn T."/>
            <person name="Howarth C."/>
            <person name="Jen D."/>
            <person name="Larson L."/>
            <person name="Lewis B."/>
            <person name="Mehta T."/>
            <person name="Park D."/>
            <person name="Pearson M."/>
            <person name="Roberts A."/>
            <person name="Saif S."/>
            <person name="Shea T."/>
            <person name="Shenoy N."/>
            <person name="Sisk P."/>
            <person name="Stolte C."/>
            <person name="Sykes S."/>
            <person name="Walk T."/>
            <person name="White J."/>
            <person name="Yandava C."/>
            <person name="Haas B."/>
            <person name="Henn M.R."/>
            <person name="Nusbaum C."/>
            <person name="Birren B."/>
        </authorList>
    </citation>
    <scope>NUCLEOTIDE SEQUENCE [LARGE SCALE GENOMIC DNA]</scope>
    <source>
        <strain evidence="2">NA</strain>
    </source>
</reference>
<accession>J9EVQ1</accession>